<organism evidence="2 3">
    <name type="scientific">Methylotuvimicrobium alcaliphilum (strain DSM 19304 / NCIMB 14124 / VKM B-2133 / 20Z)</name>
    <name type="common">Methylomicrobium alcaliphilum</name>
    <dbReference type="NCBI Taxonomy" id="1091494"/>
    <lineage>
        <taxon>Bacteria</taxon>
        <taxon>Pseudomonadati</taxon>
        <taxon>Pseudomonadota</taxon>
        <taxon>Gammaproteobacteria</taxon>
        <taxon>Methylococcales</taxon>
        <taxon>Methylococcaceae</taxon>
        <taxon>Methylotuvimicrobium</taxon>
    </lineage>
</organism>
<gene>
    <name evidence="2" type="ordered locus">MEALZ_1832</name>
</gene>
<proteinExistence type="predicted"/>
<evidence type="ECO:0000313" key="2">
    <source>
        <dbReference type="EMBL" id="CCE23518.1"/>
    </source>
</evidence>
<evidence type="ECO:0000313" key="3">
    <source>
        <dbReference type="Proteomes" id="UP000008315"/>
    </source>
</evidence>
<keyword evidence="1" id="KW-1133">Transmembrane helix</keyword>
<reference evidence="3" key="1">
    <citation type="journal article" date="2012" name="J. Bacteriol.">
        <title>Genome sequence of the haloalkaliphilic methanotrophic bacterium Methylomicrobium alcaliphilum 20Z.</title>
        <authorList>
            <person name="Vuilleumier S."/>
            <person name="Khmelenina V.N."/>
            <person name="Bringel F."/>
            <person name="Reshetnikov A.S."/>
            <person name="Lajus A."/>
            <person name="Mangenot S."/>
            <person name="Rouy Z."/>
            <person name="Op den Camp H.J."/>
            <person name="Jetten M.S."/>
            <person name="Dispirito A.A."/>
            <person name="Dunfield P."/>
            <person name="Klotz M.G."/>
            <person name="Semrau J.D."/>
            <person name="Stein L.Y."/>
            <person name="Barbe V."/>
            <person name="Medigue C."/>
            <person name="Trotsenko Y.A."/>
            <person name="Kalyuzhnaya M.G."/>
        </authorList>
    </citation>
    <scope>NUCLEOTIDE SEQUENCE [LARGE SCALE GENOMIC DNA]</scope>
    <source>
        <strain evidence="3">DSM 19304 / NCIMB 14124 / VKM B-2133 / 20Z</strain>
    </source>
</reference>
<accession>G4T1T6</accession>
<dbReference type="AlphaFoldDB" id="G4T1T6"/>
<evidence type="ECO:0008006" key="4">
    <source>
        <dbReference type="Google" id="ProtNLM"/>
    </source>
</evidence>
<dbReference type="Proteomes" id="UP000008315">
    <property type="component" value="Chromosome"/>
</dbReference>
<keyword evidence="1" id="KW-0812">Transmembrane</keyword>
<evidence type="ECO:0000256" key="1">
    <source>
        <dbReference type="SAM" id="Phobius"/>
    </source>
</evidence>
<dbReference type="PATRIC" id="fig|271065.3.peg.1878"/>
<dbReference type="HOGENOM" id="CLU_185211_0_0_6"/>
<keyword evidence="3" id="KW-1185">Reference proteome</keyword>
<dbReference type="EMBL" id="FO082060">
    <property type="protein sequence ID" value="CCE23518.1"/>
    <property type="molecule type" value="Genomic_DNA"/>
</dbReference>
<sequence length="94" mass="10642">MISNKPFMLNHYLHGAGMFTKTIIIIFSAITTVATIGCASSRQLWSQDGFTHEQSVTALSECKYQIGLKQIPETQQEELLKHCMQGKGYRLNDY</sequence>
<name>G4T1T6_META2</name>
<protein>
    <recommendedName>
        <fullName evidence="4">Lipoprotein</fullName>
    </recommendedName>
</protein>
<dbReference type="KEGG" id="mah:MEALZ_1832"/>
<keyword evidence="1" id="KW-0472">Membrane</keyword>
<feature type="transmembrane region" description="Helical" evidence="1">
    <location>
        <begin position="12"/>
        <end position="36"/>
    </location>
</feature>